<name>A0A3G5AHV4_9VIRU</name>
<reference evidence="1" key="1">
    <citation type="submission" date="2018-10" db="EMBL/GenBank/DDBJ databases">
        <title>Hidden diversity of soil giant viruses.</title>
        <authorList>
            <person name="Schulz F."/>
            <person name="Alteio L."/>
            <person name="Goudeau D."/>
            <person name="Ryan E.M."/>
            <person name="Malmstrom R.R."/>
            <person name="Blanchard J."/>
            <person name="Woyke T."/>
        </authorList>
    </citation>
    <scope>NUCLEOTIDE SEQUENCE</scope>
    <source>
        <strain evidence="1">SOV1</strain>
    </source>
</reference>
<proteinExistence type="predicted"/>
<evidence type="ECO:0000313" key="1">
    <source>
        <dbReference type="EMBL" id="AYV85881.1"/>
    </source>
</evidence>
<sequence>MGEIFNQLYKSNVYLANRVLVDFDQDVIDALEKSGQYPDLFTVSLQRDLYRDRLVRLGVTTEQFNKIVEERNKSRISWSTIYNISLICSDSEYQHDLKDLADRIFDRDDLPAFHILDILVNDKVLYDQIIRKNHDDNFYQKQEEKYKPKRIYLEIIRLKYVFSPNTMMEDVGTWNDPIYLDEFLPAIVTYYLSDPNGNGQEIVRHVMNILAEGALRVSPSATETILYLARKGVRFNGAAVGILSREGEEDVVEELIALESDPPNEEEE</sequence>
<protein>
    <submittedName>
        <fullName evidence="1">Uncharacterized protein</fullName>
    </submittedName>
</protein>
<dbReference type="EMBL" id="MK072489">
    <property type="protein sequence ID" value="AYV85881.1"/>
    <property type="molecule type" value="Genomic_DNA"/>
</dbReference>
<organism evidence="1">
    <name type="scientific">Solivirus sp</name>
    <dbReference type="NCBI Taxonomy" id="2487772"/>
    <lineage>
        <taxon>Viruses</taxon>
        <taxon>Pithoviruses</taxon>
    </lineage>
</organism>
<gene>
    <name evidence="1" type="ORF">Solivirus1_38</name>
</gene>
<accession>A0A3G5AHV4</accession>